<dbReference type="GO" id="GO:0005634">
    <property type="term" value="C:nucleus"/>
    <property type="evidence" value="ECO:0007669"/>
    <property type="project" value="UniProtKB-SubCell"/>
</dbReference>
<evidence type="ECO:0000256" key="2">
    <source>
        <dbReference type="ARBA" id="ARBA00022499"/>
    </source>
</evidence>
<dbReference type="GO" id="GO:0036297">
    <property type="term" value="P:interstrand cross-link repair"/>
    <property type="evidence" value="ECO:0007669"/>
    <property type="project" value="TreeGrafter"/>
</dbReference>
<evidence type="ECO:0000256" key="1">
    <source>
        <dbReference type="ARBA" id="ARBA00004123"/>
    </source>
</evidence>
<feature type="region of interest" description="Disordered" evidence="6">
    <location>
        <begin position="882"/>
        <end position="940"/>
    </location>
</feature>
<feature type="compositionally biased region" description="Low complexity" evidence="6">
    <location>
        <begin position="303"/>
        <end position="313"/>
    </location>
</feature>
<keyword evidence="2" id="KW-1017">Isopeptide bond</keyword>
<dbReference type="KEGG" id="lak:106162055"/>
<dbReference type="Proteomes" id="UP000085678">
    <property type="component" value="Unplaced"/>
</dbReference>
<proteinExistence type="inferred from homology"/>
<evidence type="ECO:0000256" key="5">
    <source>
        <dbReference type="ARBA" id="ARBA00093456"/>
    </source>
</evidence>
<evidence type="ECO:0000313" key="8">
    <source>
        <dbReference type="RefSeq" id="XP_013394620.1"/>
    </source>
</evidence>
<reference evidence="8" key="1">
    <citation type="submission" date="2025-08" db="UniProtKB">
        <authorList>
            <consortium name="RefSeq"/>
        </authorList>
    </citation>
    <scope>IDENTIFICATION</scope>
    <source>
        <tissue evidence="8">Gonads</tissue>
    </source>
</reference>
<accession>A0A1S3I8N1</accession>
<dbReference type="GO" id="GO:1990918">
    <property type="term" value="P:double-strand break repair involved in meiotic recombination"/>
    <property type="evidence" value="ECO:0007669"/>
    <property type="project" value="TreeGrafter"/>
</dbReference>
<dbReference type="GO" id="GO:0007129">
    <property type="term" value="P:homologous chromosome pairing at meiosis"/>
    <property type="evidence" value="ECO:0007669"/>
    <property type="project" value="TreeGrafter"/>
</dbReference>
<dbReference type="PANTHER" id="PTHR32086">
    <property type="entry name" value="FANCONI ANEMIA GROUP D2 PROTEIN"/>
    <property type="match status" value="1"/>
</dbReference>
<dbReference type="InParanoid" id="A0A1S3I8N1"/>
<keyword evidence="4" id="KW-0539">Nucleus</keyword>
<dbReference type="FunCoup" id="A0A1S3I8N1">
    <property type="interactions" value="2059"/>
</dbReference>
<dbReference type="Pfam" id="PF14631">
    <property type="entry name" value="FancD2"/>
    <property type="match status" value="1"/>
</dbReference>
<gene>
    <name evidence="8" type="primary">LOC106162055</name>
</gene>
<dbReference type="GO" id="GO:0031573">
    <property type="term" value="P:mitotic intra-S DNA damage checkpoint signaling"/>
    <property type="evidence" value="ECO:0007669"/>
    <property type="project" value="TreeGrafter"/>
</dbReference>
<comment type="subcellular location">
    <subcellularLocation>
        <location evidence="1">Nucleus</location>
    </subcellularLocation>
</comment>
<feature type="compositionally biased region" description="Acidic residues" evidence="6">
    <location>
        <begin position="1479"/>
        <end position="1490"/>
    </location>
</feature>
<feature type="compositionally biased region" description="Basic and acidic residues" evidence="6">
    <location>
        <begin position="911"/>
        <end position="940"/>
    </location>
</feature>
<dbReference type="InterPro" id="IPR029448">
    <property type="entry name" value="FANCD2"/>
</dbReference>
<protein>
    <submittedName>
        <fullName evidence="8">Fanconi anemia group D2 protein</fullName>
    </submittedName>
</protein>
<name>A0A1S3I8N1_LINAN</name>
<dbReference type="GO" id="GO:0000793">
    <property type="term" value="C:condensed chromosome"/>
    <property type="evidence" value="ECO:0007669"/>
    <property type="project" value="TreeGrafter"/>
</dbReference>
<evidence type="ECO:0000256" key="3">
    <source>
        <dbReference type="ARBA" id="ARBA00022843"/>
    </source>
</evidence>
<feature type="region of interest" description="Disordered" evidence="6">
    <location>
        <begin position="303"/>
        <end position="326"/>
    </location>
</feature>
<dbReference type="GeneID" id="106162055"/>
<feature type="region of interest" description="Disordered" evidence="6">
    <location>
        <begin position="1"/>
        <end position="30"/>
    </location>
</feature>
<dbReference type="STRING" id="7574.A0A1S3I8N1"/>
<dbReference type="PANTHER" id="PTHR32086:SF0">
    <property type="entry name" value="FANCONI ANEMIA GROUP D2 PROTEIN"/>
    <property type="match status" value="1"/>
</dbReference>
<feature type="compositionally biased region" description="Acidic residues" evidence="6">
    <location>
        <begin position="1449"/>
        <end position="1471"/>
    </location>
</feature>
<dbReference type="SUPFAM" id="SSF48371">
    <property type="entry name" value="ARM repeat"/>
    <property type="match status" value="2"/>
</dbReference>
<evidence type="ECO:0000256" key="6">
    <source>
        <dbReference type="SAM" id="MobiDB-lite"/>
    </source>
</evidence>
<sequence length="1490" mass="166004">MARSKRKSSEVDSATTVQAKRQRSSRVDPCPVQEEGLLGQLVSKAGLTIMSKNRPNELSVDPAVFQRNLTLALKRHPDFPMVVEEFISAIQSHIADQKRFYWSLMPTGVDADSENVSRAGAQDSLLRLLLGIDLIQPAVMKMLLEKLPEFTEDQESIFEQGEKVDMPKLIMNQFRWLDRIVNSKELTDKMMEIVSISSMDVQREVITCIPEVVDDTEHGEVALQLKDLLTDNNQLIVPILDALSNLSLKPELASEVKESVLQSLPSIELDDLPVVVKFLLQTVTSQDALDVVSELRNNLDFNSSFPPTSSSTPHGKRAATGRASVAPRAPRGVEALTLDAIKSAVRFQKNVAEAWIKAVESVKTPGEHKVIDILVLLVLHSASANRKKPVESLLRNKIRAGHFTELLLRATFGSHGQVLRDYFSSILSLAEVLLRSPEPAVASFGCAIYRHAFVTFDTYCQQEIVGNLVTHIGSGFPGEIDCSLDVLAELVENNLEKMVPFAIFVKGVLDYLDNLTMTQIRKLYAMLSVLAFRNFRDGGLIQDDMHILIRKQLSNNSTKYKKMGVIGAMMVVKCLSANSPGGGADESSTEVTMSDEMYNQVVSLLQLVRASSSKSPDAAGLFMDELGSVVERGEINQRIEAWISENVISDFQDDYVVDIETGAPKEDGMVPMTLEYGLDDTSEGTIAVNILPLVIQDYRHRSHSLHSKGKEQERDGMVPMTLEYGLDDTSEGTIAVNILPLVIQDYRHRSHSLHSKGKEQERHVSPLCLSPQFRVLQICERRQQQGDLEGIDALLGCPVYFPKPEVFEKFEVLSQEEKTEVCTTLFHTVNWFREVINAFATQNDPEMKGKVITRLQNITQTHKLMEKCLAATLTYAPPPAHFDVDDGQDKPVSMSGAVKKGKKTAGKGRKKESSSISKDDSDESKDSTQIEKDSEIIDKEDENEKQQVVVDLNQFRHFFRELDLEVFSILSTGMITKSALDSQLNTSDETTLQLQPPQLAFLLEDLTRKLSHSLIASASKRRMFLKVKGSKNAGFSHLDHHSASSVAKKVVLLLPALCDHLGAASGFFEALTSANDGVIDGPGSMSEEAILMGTCFQHLLQVLLTFFSWNGFVMAEHKPLLKEGLVVLASRMKGAAAKNMTFQELLKQNFQYLENFSGFVPNLMTAVTLVKLLVVMAEKGDSGQYGAAIAGMAQEFLKREWLGEDGQKPKGAKHNEMLQGLIQMYLSNSEDVLSAIEHLSTTAIPELVQSDKNAQSDTYPTLTRNSFGVYYRVILSELVVVVRGIPAGKPSDSTQVKVDKLIRWNLAVRTFHILVNLIKVFDARGNLTSIFKYGRLFVEVFLRQGMPLLDHMFRHHKDDVQSLLKNLQLSTRAIHHMCGHSKIVKDISLTNQVPPMKRCLELFVYRVKAMLTVNKCLEAFWMGNLKNRDLQGEEILSQVSEADTANAGDDTENDADSLPEDEDDDESEVELESNASNEKEEEEESYSEQY</sequence>
<dbReference type="RefSeq" id="XP_013394620.1">
    <property type="nucleotide sequence ID" value="XM_013539166.1"/>
</dbReference>
<dbReference type="CDD" id="cd11721">
    <property type="entry name" value="FANCD2"/>
    <property type="match status" value="1"/>
</dbReference>
<feature type="compositionally biased region" description="Basic residues" evidence="6">
    <location>
        <begin position="899"/>
        <end position="910"/>
    </location>
</feature>
<keyword evidence="3" id="KW-0832">Ubl conjugation</keyword>
<dbReference type="InterPro" id="IPR016024">
    <property type="entry name" value="ARM-type_fold"/>
</dbReference>
<dbReference type="OrthoDB" id="27031at2759"/>
<keyword evidence="7" id="KW-1185">Reference proteome</keyword>
<dbReference type="GO" id="GO:0070182">
    <property type="term" value="F:DNA polymerase binding"/>
    <property type="evidence" value="ECO:0007669"/>
    <property type="project" value="TreeGrafter"/>
</dbReference>
<evidence type="ECO:0000256" key="4">
    <source>
        <dbReference type="ARBA" id="ARBA00023242"/>
    </source>
</evidence>
<comment type="similarity">
    <text evidence="5">Belongs to the Fanconi anemia protein FANCD2 family.</text>
</comment>
<evidence type="ECO:0000313" key="7">
    <source>
        <dbReference type="Proteomes" id="UP000085678"/>
    </source>
</evidence>
<organism evidence="7 8">
    <name type="scientific">Lingula anatina</name>
    <name type="common">Brachiopod</name>
    <name type="synonym">Lingula unguis</name>
    <dbReference type="NCBI Taxonomy" id="7574"/>
    <lineage>
        <taxon>Eukaryota</taxon>
        <taxon>Metazoa</taxon>
        <taxon>Spiralia</taxon>
        <taxon>Lophotrochozoa</taxon>
        <taxon>Brachiopoda</taxon>
        <taxon>Linguliformea</taxon>
        <taxon>Lingulata</taxon>
        <taxon>Lingulida</taxon>
        <taxon>Linguloidea</taxon>
        <taxon>Lingulidae</taxon>
        <taxon>Lingula</taxon>
    </lineage>
</organism>
<feature type="region of interest" description="Disordered" evidence="6">
    <location>
        <begin position="1440"/>
        <end position="1490"/>
    </location>
</feature>